<keyword evidence="1" id="KW-0812">Transmembrane</keyword>
<feature type="non-terminal residue" evidence="2">
    <location>
        <position position="56"/>
    </location>
</feature>
<dbReference type="AlphaFoldDB" id="A0A820P805"/>
<name>A0A820P805_9BILA</name>
<organism evidence="2 3">
    <name type="scientific">Adineta steineri</name>
    <dbReference type="NCBI Taxonomy" id="433720"/>
    <lineage>
        <taxon>Eukaryota</taxon>
        <taxon>Metazoa</taxon>
        <taxon>Spiralia</taxon>
        <taxon>Gnathifera</taxon>
        <taxon>Rotifera</taxon>
        <taxon>Eurotatoria</taxon>
        <taxon>Bdelloidea</taxon>
        <taxon>Adinetida</taxon>
        <taxon>Adinetidae</taxon>
        <taxon>Adineta</taxon>
    </lineage>
</organism>
<sequence length="56" mass="6437">MIYLNLNIILILGILLSSYALSYVPPRIEMKRLSNVPIISSWDNNSDFLYNYNSAV</sequence>
<dbReference type="Proteomes" id="UP000663868">
    <property type="component" value="Unassembled WGS sequence"/>
</dbReference>
<proteinExistence type="predicted"/>
<evidence type="ECO:0000256" key="1">
    <source>
        <dbReference type="SAM" id="Phobius"/>
    </source>
</evidence>
<feature type="transmembrane region" description="Helical" evidence="1">
    <location>
        <begin position="6"/>
        <end position="24"/>
    </location>
</feature>
<accession>A0A820P805</accession>
<evidence type="ECO:0000313" key="2">
    <source>
        <dbReference type="EMBL" id="CAF4402539.1"/>
    </source>
</evidence>
<keyword evidence="1" id="KW-0472">Membrane</keyword>
<gene>
    <name evidence="2" type="ORF">KXQ929_LOCUS51106</name>
</gene>
<comment type="caution">
    <text evidence="2">The sequence shown here is derived from an EMBL/GenBank/DDBJ whole genome shotgun (WGS) entry which is preliminary data.</text>
</comment>
<protein>
    <submittedName>
        <fullName evidence="2">Uncharacterized protein</fullName>
    </submittedName>
</protein>
<reference evidence="2" key="1">
    <citation type="submission" date="2021-02" db="EMBL/GenBank/DDBJ databases">
        <authorList>
            <person name="Nowell W R."/>
        </authorList>
    </citation>
    <scope>NUCLEOTIDE SEQUENCE</scope>
</reference>
<keyword evidence="1" id="KW-1133">Transmembrane helix</keyword>
<dbReference type="EMBL" id="CAJOBB010024663">
    <property type="protein sequence ID" value="CAF4402539.1"/>
    <property type="molecule type" value="Genomic_DNA"/>
</dbReference>
<evidence type="ECO:0000313" key="3">
    <source>
        <dbReference type="Proteomes" id="UP000663868"/>
    </source>
</evidence>